<dbReference type="Proteomes" id="UP001152622">
    <property type="component" value="Chromosome 2"/>
</dbReference>
<accession>A0A9Q1G351</accession>
<sequence length="177" mass="18733">MSGVSRVKHSAQTGCAVTCVCLWAWGQPLGPIRGLRADSLLQTSSLGAGLWQTKPATKQTSVTRPTTNVMRNSHSFQVQASSHCNAPVRSSASGEMGFPGSHPQDREPSHTSPPVGPDAPIVTEFDPKLGPSRLGRDSASGRGTFCGERKREIIPFCLTTEQCGIDQGPPHGDSSEP</sequence>
<gene>
    <name evidence="2" type="ORF">SKAU_G00051520</name>
</gene>
<proteinExistence type="predicted"/>
<dbReference type="AlphaFoldDB" id="A0A9Q1G351"/>
<feature type="compositionally biased region" description="Polar residues" evidence="1">
    <location>
        <begin position="82"/>
        <end position="93"/>
    </location>
</feature>
<keyword evidence="3" id="KW-1185">Reference proteome</keyword>
<evidence type="ECO:0000256" key="1">
    <source>
        <dbReference type="SAM" id="MobiDB-lite"/>
    </source>
</evidence>
<evidence type="ECO:0000313" key="3">
    <source>
        <dbReference type="Proteomes" id="UP001152622"/>
    </source>
</evidence>
<feature type="region of interest" description="Disordered" evidence="1">
    <location>
        <begin position="82"/>
        <end position="144"/>
    </location>
</feature>
<dbReference type="EMBL" id="JAINUF010000002">
    <property type="protein sequence ID" value="KAJ8374572.1"/>
    <property type="molecule type" value="Genomic_DNA"/>
</dbReference>
<organism evidence="2 3">
    <name type="scientific">Synaphobranchus kaupii</name>
    <name type="common">Kaup's arrowtooth eel</name>
    <dbReference type="NCBI Taxonomy" id="118154"/>
    <lineage>
        <taxon>Eukaryota</taxon>
        <taxon>Metazoa</taxon>
        <taxon>Chordata</taxon>
        <taxon>Craniata</taxon>
        <taxon>Vertebrata</taxon>
        <taxon>Euteleostomi</taxon>
        <taxon>Actinopterygii</taxon>
        <taxon>Neopterygii</taxon>
        <taxon>Teleostei</taxon>
        <taxon>Anguilliformes</taxon>
        <taxon>Synaphobranchidae</taxon>
        <taxon>Synaphobranchus</taxon>
    </lineage>
</organism>
<name>A0A9Q1G351_SYNKA</name>
<reference evidence="2" key="1">
    <citation type="journal article" date="2023" name="Science">
        <title>Genome structures resolve the early diversification of teleost fishes.</title>
        <authorList>
            <person name="Parey E."/>
            <person name="Louis A."/>
            <person name="Montfort J."/>
            <person name="Bouchez O."/>
            <person name="Roques C."/>
            <person name="Iampietro C."/>
            <person name="Lluch J."/>
            <person name="Castinel A."/>
            <person name="Donnadieu C."/>
            <person name="Desvignes T."/>
            <person name="Floi Bucao C."/>
            <person name="Jouanno E."/>
            <person name="Wen M."/>
            <person name="Mejri S."/>
            <person name="Dirks R."/>
            <person name="Jansen H."/>
            <person name="Henkel C."/>
            <person name="Chen W.J."/>
            <person name="Zahm M."/>
            <person name="Cabau C."/>
            <person name="Klopp C."/>
            <person name="Thompson A.W."/>
            <person name="Robinson-Rechavi M."/>
            <person name="Braasch I."/>
            <person name="Lecointre G."/>
            <person name="Bobe J."/>
            <person name="Postlethwait J.H."/>
            <person name="Berthelot C."/>
            <person name="Roest Crollius H."/>
            <person name="Guiguen Y."/>
        </authorList>
    </citation>
    <scope>NUCLEOTIDE SEQUENCE</scope>
    <source>
        <strain evidence="2">WJC10195</strain>
    </source>
</reference>
<protein>
    <submittedName>
        <fullName evidence="2">Uncharacterized protein</fullName>
    </submittedName>
</protein>
<evidence type="ECO:0000313" key="2">
    <source>
        <dbReference type="EMBL" id="KAJ8374572.1"/>
    </source>
</evidence>
<comment type="caution">
    <text evidence="2">The sequence shown here is derived from an EMBL/GenBank/DDBJ whole genome shotgun (WGS) entry which is preliminary data.</text>
</comment>